<dbReference type="PANTHER" id="PTHR13060:SF0">
    <property type="entry name" value="PROTEIN ECDYSONELESS HOMOLOG"/>
    <property type="match status" value="1"/>
</dbReference>
<evidence type="ECO:0000256" key="1">
    <source>
        <dbReference type="SAM" id="MobiDB-lite"/>
    </source>
</evidence>
<organism evidence="2 3">
    <name type="scientific">Zancudomyces culisetae</name>
    <name type="common">Gut fungus</name>
    <name type="synonym">Smittium culisetae</name>
    <dbReference type="NCBI Taxonomy" id="1213189"/>
    <lineage>
        <taxon>Eukaryota</taxon>
        <taxon>Fungi</taxon>
        <taxon>Fungi incertae sedis</taxon>
        <taxon>Zoopagomycota</taxon>
        <taxon>Kickxellomycotina</taxon>
        <taxon>Harpellomycetes</taxon>
        <taxon>Harpellales</taxon>
        <taxon>Legeriomycetaceae</taxon>
        <taxon>Zancudomyces</taxon>
    </lineage>
</organism>
<proteinExistence type="predicted"/>
<dbReference type="GO" id="GO:0005634">
    <property type="term" value="C:nucleus"/>
    <property type="evidence" value="ECO:0007669"/>
    <property type="project" value="TreeGrafter"/>
</dbReference>
<accession>A0A1R1PMX0</accession>
<dbReference type="Pfam" id="PF07093">
    <property type="entry name" value="SGT1"/>
    <property type="match status" value="1"/>
</dbReference>
<feature type="region of interest" description="Disordered" evidence="1">
    <location>
        <begin position="505"/>
        <end position="524"/>
    </location>
</feature>
<dbReference type="InterPro" id="IPR010770">
    <property type="entry name" value="Ecd"/>
</dbReference>
<feature type="compositionally biased region" description="Polar residues" evidence="1">
    <location>
        <begin position="605"/>
        <end position="614"/>
    </location>
</feature>
<sequence length="741" mass="83113">MFDFSDFEENALEFIIYTDTYLEKQHEETKNDQFQIVNRLTQDILSYIESQTLGFVWNLEPINLQLEKNDRGYYEIKGRSRFGDSIDDEWLIVWILYQISTKYPTLVISVCDNDGEFLLVEAALELPKWLKPENSTNRVFINNGSVHIIPPEHSTKDSSGVLNVADSIKIVNNPNIQTSNNAVTNTIKAKIEQFPAKLQSMTHNAFCILSESLIAVVKTAPQLVSKAVDTFYLREPISLMKMEKFHPTQMKSVLVKFNRAQYAKLVSQEFNAPPPFSIPDQEAEDYKAAVLGMKLMCGFEMLYSNTNKINAHERDSYANEFQKYISGLTLSGYFEGLTPSSTKYKEKLQFADMDFLNTACINAGNDKEKSSKLIKLAIDKILSERDSHKDTEEKLIEQEDDDSWMVISPDQLEQLLSEAESIMNKDKVFSNASNMNSDLNGFTAEEKESARNLQQAIHNIQTFLNTESSYEGAEFVNKNPEDEWDSDFESSDDEDSLLDDQENAVMDTTKHSRTSQASKTPRELSHAYKNHGTYKHKHSSGGGDDDDDDVEGSDEDIDIDPESVFESLYELIGKESGCDGDARSKDTASVPSTDNISKAIEAELSKTTIASTFVNKKAHPPRDTPKVSHVKGETGMNAKNAKDHPLALSQPDSLMAERHNREQDTSREKPNDSPASPADSTNSGDEESRFDESELSDDGLLDVDVDVNMVENLVSSFGSQLGLPGPAGVLFNQFGYVPPKK</sequence>
<dbReference type="PANTHER" id="PTHR13060">
    <property type="entry name" value="SGT1 PROTEIN HSGT1 SUPPRESSOR OF GCR2"/>
    <property type="match status" value="1"/>
</dbReference>
<gene>
    <name evidence="2" type="ORF">AX774_g4208</name>
</gene>
<feature type="region of interest" description="Disordered" evidence="1">
    <location>
        <begin position="532"/>
        <end position="698"/>
    </location>
</feature>
<dbReference type="Proteomes" id="UP000188320">
    <property type="component" value="Unassembled WGS sequence"/>
</dbReference>
<reference evidence="3" key="1">
    <citation type="submission" date="2017-01" db="EMBL/GenBank/DDBJ databases">
        <authorList>
            <person name="Wang Y."/>
            <person name="White M."/>
            <person name="Kvist S."/>
            <person name="Moncalvo J.-M."/>
        </authorList>
    </citation>
    <scope>NUCLEOTIDE SEQUENCE [LARGE SCALE GENOMIC DNA]</scope>
    <source>
        <strain evidence="3">COL-18-3</strain>
    </source>
</reference>
<dbReference type="OrthoDB" id="27237at2759"/>
<evidence type="ECO:0000313" key="3">
    <source>
        <dbReference type="Proteomes" id="UP000188320"/>
    </source>
</evidence>
<name>A0A1R1PMX0_ZANCU</name>
<evidence type="ECO:0000313" key="2">
    <source>
        <dbReference type="EMBL" id="OMH82308.1"/>
    </source>
</evidence>
<feature type="compositionally biased region" description="Polar residues" evidence="1">
    <location>
        <begin position="587"/>
        <end position="596"/>
    </location>
</feature>
<comment type="caution">
    <text evidence="2">The sequence shown here is derived from an EMBL/GenBank/DDBJ whole genome shotgun (WGS) entry which is preliminary data.</text>
</comment>
<protein>
    <submittedName>
        <fullName evidence="2">Protein SGT1</fullName>
    </submittedName>
</protein>
<feature type="compositionally biased region" description="Basic and acidic residues" evidence="1">
    <location>
        <begin position="620"/>
        <end position="632"/>
    </location>
</feature>
<dbReference type="AlphaFoldDB" id="A0A1R1PMX0"/>
<feature type="compositionally biased region" description="Acidic residues" evidence="1">
    <location>
        <begin position="543"/>
        <end position="563"/>
    </location>
</feature>
<feature type="compositionally biased region" description="Basic and acidic residues" evidence="1">
    <location>
        <begin position="572"/>
        <end position="586"/>
    </location>
</feature>
<dbReference type="EMBL" id="LSSK01000695">
    <property type="protein sequence ID" value="OMH82308.1"/>
    <property type="molecule type" value="Genomic_DNA"/>
</dbReference>
<feature type="compositionally biased region" description="Basic and acidic residues" evidence="1">
    <location>
        <begin position="655"/>
        <end position="671"/>
    </location>
</feature>
<keyword evidence="3" id="KW-1185">Reference proteome</keyword>